<dbReference type="GeneTree" id="ENSGT00530000063929"/>
<dbReference type="Bgee" id="ENSOCUG00000006165">
    <property type="expression patterns" value="Expressed in liver and 16 other cell types or tissues"/>
</dbReference>
<organism evidence="10 11">
    <name type="scientific">Oryctolagus cuniculus</name>
    <name type="common">Rabbit</name>
    <dbReference type="NCBI Taxonomy" id="9986"/>
    <lineage>
        <taxon>Eukaryota</taxon>
        <taxon>Metazoa</taxon>
        <taxon>Chordata</taxon>
        <taxon>Craniata</taxon>
        <taxon>Vertebrata</taxon>
        <taxon>Euteleostomi</taxon>
        <taxon>Mammalia</taxon>
        <taxon>Eutheria</taxon>
        <taxon>Euarchontoglires</taxon>
        <taxon>Glires</taxon>
        <taxon>Lagomorpha</taxon>
        <taxon>Leporidae</taxon>
        <taxon>Oryctolagus</taxon>
    </lineage>
</organism>
<keyword evidence="7" id="KW-0325">Glycoprotein</keyword>
<keyword evidence="11" id="KW-1185">Reference proteome</keyword>
<comment type="subcellular location">
    <subcellularLocation>
        <location evidence="1">Membrane</location>
        <topology evidence="1">Single-pass type I membrane protein</topology>
    </subcellularLocation>
</comment>
<dbReference type="eggNOG" id="ENOG502SAV2">
    <property type="taxonomic scope" value="Eukaryota"/>
</dbReference>
<dbReference type="Proteomes" id="UP000001811">
    <property type="component" value="Chromosome 1"/>
</dbReference>
<accession>G1SQG4</accession>
<reference evidence="10 11" key="1">
    <citation type="journal article" date="2011" name="Nature">
        <title>A high-resolution map of human evolutionary constraint using 29 mammals.</title>
        <authorList>
            <person name="Lindblad-Toh K."/>
            <person name="Garber M."/>
            <person name="Zuk O."/>
            <person name="Lin M.F."/>
            <person name="Parker B.J."/>
            <person name="Washietl S."/>
            <person name="Kheradpour P."/>
            <person name="Ernst J."/>
            <person name="Jordan G."/>
            <person name="Mauceli E."/>
            <person name="Ward L.D."/>
            <person name="Lowe C.B."/>
            <person name="Holloway A.K."/>
            <person name="Clamp M."/>
            <person name="Gnerre S."/>
            <person name="Alfoldi J."/>
            <person name="Beal K."/>
            <person name="Chang J."/>
            <person name="Clawson H."/>
            <person name="Cuff J."/>
            <person name="Di Palma F."/>
            <person name="Fitzgerald S."/>
            <person name="Flicek P."/>
            <person name="Guttman M."/>
            <person name="Hubisz M.J."/>
            <person name="Jaffe D.B."/>
            <person name="Jungreis I."/>
            <person name="Kent W.J."/>
            <person name="Kostka D."/>
            <person name="Lara M."/>
            <person name="Martins A.L."/>
            <person name="Massingham T."/>
            <person name="Moltke I."/>
            <person name="Raney B.J."/>
            <person name="Rasmussen M.D."/>
            <person name="Robinson J."/>
            <person name="Stark A."/>
            <person name="Vilella A.J."/>
            <person name="Wen J."/>
            <person name="Xie X."/>
            <person name="Zody M.C."/>
            <person name="Baldwin J."/>
            <person name="Bloom T."/>
            <person name="Chin C.W."/>
            <person name="Heiman D."/>
            <person name="Nicol R."/>
            <person name="Nusbaum C."/>
            <person name="Young S."/>
            <person name="Wilkinson J."/>
            <person name="Worley K.C."/>
            <person name="Kovar C.L."/>
            <person name="Muzny D.M."/>
            <person name="Gibbs R.A."/>
            <person name="Cree A."/>
            <person name="Dihn H.H."/>
            <person name="Fowler G."/>
            <person name="Jhangiani S."/>
            <person name="Joshi V."/>
            <person name="Lee S."/>
            <person name="Lewis L.R."/>
            <person name="Nazareth L.V."/>
            <person name="Okwuonu G."/>
            <person name="Santibanez J."/>
            <person name="Warren W.C."/>
            <person name="Mardis E.R."/>
            <person name="Weinstock G.M."/>
            <person name="Wilson R.K."/>
            <person name="Delehaunty K."/>
            <person name="Dooling D."/>
            <person name="Fronik C."/>
            <person name="Fulton L."/>
            <person name="Fulton B."/>
            <person name="Graves T."/>
            <person name="Minx P."/>
            <person name="Sodergren E."/>
            <person name="Birney E."/>
            <person name="Margulies E.H."/>
            <person name="Herrero J."/>
            <person name="Green E.D."/>
            <person name="Haussler D."/>
            <person name="Siepel A."/>
            <person name="Goldman N."/>
            <person name="Pollard K.S."/>
            <person name="Pedersen J.S."/>
            <person name="Lander E.S."/>
            <person name="Kellis M."/>
        </authorList>
    </citation>
    <scope>NUCLEOTIDE SEQUENCE [LARGE SCALE GENOMIC DNA]</scope>
    <source>
        <strain evidence="10 11">Thorbecke inbred</strain>
    </source>
</reference>
<dbReference type="EMBL" id="AAGW02009026">
    <property type="status" value="NOT_ANNOTATED_CDS"/>
    <property type="molecule type" value="Genomic_DNA"/>
</dbReference>
<keyword evidence="3 9" id="KW-0812">Transmembrane</keyword>
<evidence type="ECO:0000256" key="7">
    <source>
        <dbReference type="ARBA" id="ARBA00023180"/>
    </source>
</evidence>
<evidence type="ECO:0000256" key="5">
    <source>
        <dbReference type="ARBA" id="ARBA00022989"/>
    </source>
</evidence>
<sequence length="413" mass="43585">NDCVRQLCPPQAGHGAGERPLPPGLLRGNAAAPLFSRTPLGSRPHLQLPAPPPRCTHPAPRPKTTLQRLPSGPGEAQRARIRSGSGPRLHPRQQNRRFLAHRQPSYRRTGSCSRGPGESRRARPRQARPARRPRLRPRPGSARGAPSRPGSRALFGHSGGRRREERLGRRRGTGGGLRALAERSLSPPLPPPPRLGTHEAAASCPRNNGTGPAKVPGAVLLLGALQVLALLGTALSAEDPLGTSDTKDIVSLQNSTANSTDKTQPVPSNNTSEPSGSAVNSSTSAALTSSNMTATTVKPTSKMAPTPGVSNVTSTTLKSTSKTSVSHNTAQMSTSSMTTTTHSSTVTSVSSSATITATIHSEESKRSKFDTGSFVGGIVLTLGVLSILYIGCKMYYSRRGIRYRTIDEHDAII</sequence>
<proteinExistence type="inferred from homology"/>
<evidence type="ECO:0000256" key="1">
    <source>
        <dbReference type="ARBA" id="ARBA00004479"/>
    </source>
</evidence>
<dbReference type="InParanoid" id="G1SQG4"/>
<feature type="region of interest" description="Disordered" evidence="8">
    <location>
        <begin position="254"/>
        <end position="345"/>
    </location>
</feature>
<feature type="compositionally biased region" description="Basic residues" evidence="8">
    <location>
        <begin position="122"/>
        <end position="137"/>
    </location>
</feature>
<feature type="compositionally biased region" description="Low complexity" evidence="8">
    <location>
        <begin position="277"/>
        <end position="296"/>
    </location>
</feature>
<reference evidence="10" key="3">
    <citation type="submission" date="2025-09" db="UniProtKB">
        <authorList>
            <consortium name="Ensembl"/>
        </authorList>
    </citation>
    <scope>IDENTIFICATION</scope>
    <source>
        <strain evidence="10">Thorbecke</strain>
    </source>
</reference>
<dbReference type="PaxDb" id="9986-ENSOCUP00000005338"/>
<evidence type="ECO:0000256" key="9">
    <source>
        <dbReference type="SAM" id="Phobius"/>
    </source>
</evidence>
<dbReference type="PANTHER" id="PTHR11337">
    <property type="entry name" value="MUCIN/PORIMIN"/>
    <property type="match status" value="1"/>
</dbReference>
<dbReference type="EMBL" id="AAGW02009027">
    <property type="status" value="NOT_ANNOTATED_CDS"/>
    <property type="molecule type" value="Genomic_DNA"/>
</dbReference>
<dbReference type="EMBL" id="AAGW02009024">
    <property type="status" value="NOT_ANNOTATED_CDS"/>
    <property type="molecule type" value="Genomic_DNA"/>
</dbReference>
<feature type="compositionally biased region" description="Low complexity" evidence="8">
    <location>
        <begin position="312"/>
        <end position="345"/>
    </location>
</feature>
<dbReference type="HOGENOM" id="CLU_121016_0_0_1"/>
<dbReference type="STRING" id="9986.ENSOCUP00000005338"/>
<keyword evidence="5 9" id="KW-1133">Transmembrane helix</keyword>
<dbReference type="PANTHER" id="PTHR11337:SF14">
    <property type="entry name" value="PORIMIN"/>
    <property type="match status" value="1"/>
</dbReference>
<dbReference type="EMBL" id="AAGW02009022">
    <property type="status" value="NOT_ANNOTATED_CDS"/>
    <property type="molecule type" value="Genomic_DNA"/>
</dbReference>
<evidence type="ECO:0008006" key="12">
    <source>
        <dbReference type="Google" id="ProtNLM"/>
    </source>
</evidence>
<evidence type="ECO:0000256" key="4">
    <source>
        <dbReference type="ARBA" id="ARBA00022729"/>
    </source>
</evidence>
<dbReference type="Ensembl" id="ENSOCUT00000006161.3">
    <property type="protein sequence ID" value="ENSOCUP00000005338.3"/>
    <property type="gene ID" value="ENSOCUG00000006165.3"/>
</dbReference>
<dbReference type="Pfam" id="PF05283">
    <property type="entry name" value="MGC-24"/>
    <property type="match status" value="1"/>
</dbReference>
<feature type="compositionally biased region" description="Pro residues" evidence="8">
    <location>
        <begin position="49"/>
        <end position="61"/>
    </location>
</feature>
<feature type="transmembrane region" description="Helical" evidence="9">
    <location>
        <begin position="374"/>
        <end position="396"/>
    </location>
</feature>
<comment type="similarity">
    <text evidence="2">Belongs to the CD164 family.</text>
</comment>
<feature type="compositionally biased region" description="Basic residues" evidence="8">
    <location>
        <begin position="89"/>
        <end position="100"/>
    </location>
</feature>
<name>G1SQG4_RABIT</name>
<dbReference type="EMBL" id="AAGW02009025">
    <property type="status" value="NOT_ANNOTATED_CDS"/>
    <property type="molecule type" value="Genomic_DNA"/>
</dbReference>
<dbReference type="InterPro" id="IPR007947">
    <property type="entry name" value="CD164_MGC24"/>
</dbReference>
<feature type="compositionally biased region" description="Polar residues" evidence="8">
    <location>
        <begin position="254"/>
        <end position="275"/>
    </location>
</feature>
<keyword evidence="6 9" id="KW-0472">Membrane</keyword>
<reference evidence="10" key="2">
    <citation type="submission" date="2025-08" db="UniProtKB">
        <authorList>
            <consortium name="Ensembl"/>
        </authorList>
    </citation>
    <scope>IDENTIFICATION</scope>
    <source>
        <strain evidence="10">Thorbecke</strain>
    </source>
</reference>
<keyword evidence="4" id="KW-0732">Signal</keyword>
<dbReference type="GO" id="GO:0016020">
    <property type="term" value="C:membrane"/>
    <property type="evidence" value="ECO:0007669"/>
    <property type="project" value="UniProtKB-SubCell"/>
</dbReference>
<dbReference type="EMBL" id="AAGW02009023">
    <property type="status" value="NOT_ANNOTATED_CDS"/>
    <property type="molecule type" value="Genomic_DNA"/>
</dbReference>
<evidence type="ECO:0000256" key="3">
    <source>
        <dbReference type="ARBA" id="ARBA00022692"/>
    </source>
</evidence>
<evidence type="ECO:0000256" key="6">
    <source>
        <dbReference type="ARBA" id="ARBA00023136"/>
    </source>
</evidence>
<evidence type="ECO:0000313" key="10">
    <source>
        <dbReference type="Ensembl" id="ENSOCUP00000005338.3"/>
    </source>
</evidence>
<evidence type="ECO:0000256" key="2">
    <source>
        <dbReference type="ARBA" id="ARBA00005341"/>
    </source>
</evidence>
<evidence type="ECO:0000256" key="8">
    <source>
        <dbReference type="SAM" id="MobiDB-lite"/>
    </source>
</evidence>
<dbReference type="AlphaFoldDB" id="G1SQG4"/>
<evidence type="ECO:0000313" key="11">
    <source>
        <dbReference type="Proteomes" id="UP000001811"/>
    </source>
</evidence>
<dbReference type="GO" id="GO:0031410">
    <property type="term" value="C:cytoplasmic vesicle"/>
    <property type="evidence" value="ECO:0007669"/>
    <property type="project" value="TreeGrafter"/>
</dbReference>
<feature type="region of interest" description="Disordered" evidence="8">
    <location>
        <begin position="1"/>
        <end position="209"/>
    </location>
</feature>
<protein>
    <recommendedName>
        <fullName evidence="12">Transmembrane protein 123</fullName>
    </recommendedName>
</protein>
<feature type="compositionally biased region" description="Low complexity" evidence="8">
    <location>
        <begin position="138"/>
        <end position="153"/>
    </location>
</feature>